<dbReference type="OrthoDB" id="7352262at2"/>
<evidence type="ECO:0000313" key="2">
    <source>
        <dbReference type="EMBL" id="ODN71677.1"/>
    </source>
</evidence>
<feature type="domain" description="NAD(P)-binding" evidence="1">
    <location>
        <begin position="8"/>
        <end position="190"/>
    </location>
</feature>
<comment type="caution">
    <text evidence="2">The sequence shown here is derived from an EMBL/GenBank/DDBJ whole genome shotgun (WGS) entry which is preliminary data.</text>
</comment>
<dbReference type="PANTHER" id="PTHR43162:SF1">
    <property type="entry name" value="PRESTALK A DIFFERENTIATION PROTEIN A"/>
    <property type="match status" value="1"/>
</dbReference>
<reference evidence="2 3" key="1">
    <citation type="submission" date="2016-07" db="EMBL/GenBank/DDBJ databases">
        <title>Draft Genome Sequence of Methylobrevis pamukkalensis PK2.</title>
        <authorList>
            <person name="Vasilenko O.V."/>
            <person name="Doronina N.V."/>
            <person name="Shmareva M.N."/>
            <person name="Tarlachkov S.V."/>
            <person name="Mustakhimov I."/>
            <person name="Trotsenko Y.A."/>
        </authorList>
    </citation>
    <scope>NUCLEOTIDE SEQUENCE [LARGE SCALE GENOMIC DNA]</scope>
    <source>
        <strain evidence="2 3">PK2</strain>
    </source>
</reference>
<evidence type="ECO:0000313" key="3">
    <source>
        <dbReference type="Proteomes" id="UP000094622"/>
    </source>
</evidence>
<dbReference type="AlphaFoldDB" id="A0A1E3H5S8"/>
<accession>A0A1E3H5S8</accession>
<dbReference type="PATRIC" id="fig|1439726.3.peg.1058"/>
<proteinExistence type="predicted"/>
<dbReference type="Gene3D" id="3.40.50.720">
    <property type="entry name" value="NAD(P)-binding Rossmann-like Domain"/>
    <property type="match status" value="1"/>
</dbReference>
<protein>
    <submittedName>
        <fullName evidence="2">NmrA-like family protein</fullName>
    </submittedName>
</protein>
<name>A0A1E3H5S8_9HYPH</name>
<gene>
    <name evidence="2" type="ORF">A6302_01014</name>
</gene>
<dbReference type="Gene3D" id="3.90.25.10">
    <property type="entry name" value="UDP-galactose 4-epimerase, domain 1"/>
    <property type="match status" value="1"/>
</dbReference>
<dbReference type="InterPro" id="IPR051604">
    <property type="entry name" value="Ergot_Alk_Oxidoreductase"/>
</dbReference>
<sequence>MIVLTAPTGTIGRQLAVRLVDSSERVRIIVRDPARLDPAVRASVEVVVGSHGDPAVVGYAFEGAEAVFWLLPPNVTATSLEAAYVDFSRPAAEAIVRHGVGHVVSISALGRNTPWERRAGLVTASLDMDDLLAATGTAFRALTMPSFMDNMLRQAPAIREGYFSWPDDGNARRPTAATADIAKAACDLLLDRSWGGRGDRAVLGPEDLSPTDQARILSEVLGRPIAFRPVTVADYAGAMARRGASAAFVEGYAAMMTAKAEGMDNVVARTPENTTRTSFRAWCEAAVARGALA</sequence>
<dbReference type="InterPro" id="IPR036291">
    <property type="entry name" value="NAD(P)-bd_dom_sf"/>
</dbReference>
<dbReference type="Proteomes" id="UP000094622">
    <property type="component" value="Unassembled WGS sequence"/>
</dbReference>
<dbReference type="Pfam" id="PF13460">
    <property type="entry name" value="NAD_binding_10"/>
    <property type="match status" value="1"/>
</dbReference>
<dbReference type="RefSeq" id="WP_069306043.1">
    <property type="nucleotide sequence ID" value="NZ_MCRJ01000016.1"/>
</dbReference>
<dbReference type="EMBL" id="MCRJ01000016">
    <property type="protein sequence ID" value="ODN71677.1"/>
    <property type="molecule type" value="Genomic_DNA"/>
</dbReference>
<dbReference type="InterPro" id="IPR016040">
    <property type="entry name" value="NAD(P)-bd_dom"/>
</dbReference>
<dbReference type="SUPFAM" id="SSF51735">
    <property type="entry name" value="NAD(P)-binding Rossmann-fold domains"/>
    <property type="match status" value="1"/>
</dbReference>
<dbReference type="PANTHER" id="PTHR43162">
    <property type="match status" value="1"/>
</dbReference>
<organism evidence="2 3">
    <name type="scientific">Methylobrevis pamukkalensis</name>
    <dbReference type="NCBI Taxonomy" id="1439726"/>
    <lineage>
        <taxon>Bacteria</taxon>
        <taxon>Pseudomonadati</taxon>
        <taxon>Pseudomonadota</taxon>
        <taxon>Alphaproteobacteria</taxon>
        <taxon>Hyphomicrobiales</taxon>
        <taxon>Pleomorphomonadaceae</taxon>
        <taxon>Methylobrevis</taxon>
    </lineage>
</organism>
<evidence type="ECO:0000259" key="1">
    <source>
        <dbReference type="Pfam" id="PF13460"/>
    </source>
</evidence>
<keyword evidence="3" id="KW-1185">Reference proteome</keyword>